<evidence type="ECO:0000256" key="1">
    <source>
        <dbReference type="SAM" id="Coils"/>
    </source>
</evidence>
<evidence type="ECO:0000313" key="4">
    <source>
        <dbReference type="Proteomes" id="UP000053259"/>
    </source>
</evidence>
<name>A0A0D2B4P0_9PEZI</name>
<evidence type="ECO:0000256" key="2">
    <source>
        <dbReference type="SAM" id="MobiDB-lite"/>
    </source>
</evidence>
<keyword evidence="4" id="KW-1185">Reference proteome</keyword>
<feature type="region of interest" description="Disordered" evidence="2">
    <location>
        <begin position="1"/>
        <end position="36"/>
    </location>
</feature>
<keyword evidence="1" id="KW-0175">Coiled coil</keyword>
<feature type="compositionally biased region" description="Acidic residues" evidence="2">
    <location>
        <begin position="276"/>
        <end position="295"/>
    </location>
</feature>
<accession>A0A0D2B4P0</accession>
<dbReference type="EMBL" id="KN847535">
    <property type="protein sequence ID" value="KIW06204.1"/>
    <property type="molecule type" value="Genomic_DNA"/>
</dbReference>
<dbReference type="RefSeq" id="XP_016216073.1">
    <property type="nucleotide sequence ID" value="XM_016355767.1"/>
</dbReference>
<dbReference type="VEuPathDB" id="FungiDB:PV09_02681"/>
<protein>
    <submittedName>
        <fullName evidence="3">Uncharacterized protein</fullName>
    </submittedName>
</protein>
<dbReference type="Proteomes" id="UP000053259">
    <property type="component" value="Unassembled WGS sequence"/>
</dbReference>
<evidence type="ECO:0000313" key="3">
    <source>
        <dbReference type="EMBL" id="KIW06204.1"/>
    </source>
</evidence>
<dbReference type="OrthoDB" id="4448936at2759"/>
<gene>
    <name evidence="3" type="ORF">PV09_02681</name>
</gene>
<dbReference type="GeneID" id="27310654"/>
<proteinExistence type="predicted"/>
<dbReference type="AlphaFoldDB" id="A0A0D2B4P0"/>
<sequence>MSPPPATPPNDHERASLWPSPQFSDYFSDAGDSSTCTAADQRKLYTPVQVRILDRLGAIARKVAEHEQDGGQTPHLSDFDSELSALETKLNAPESQTREIAEETGSLFQDEDDPAVLLAENDDLRRELREGRDVIARITRLRESLQQHYDEMKANYQLAIQRLSAASEALSTLKQENESLKADNEKLREQNIRLHDDLQSAIPTISRLKSRLENVERSLLQPCEPEERDKLEQSIVSLNHEFDDVELDFKDIARRYRKSSSSRVDSAIDAYSSYSEELDESDDAEQDDEQDDEQEVEKSSDVQHGSDDFQHPDSSEEREDEKPEPVRKTRKTPWEELWDSIAEFAGMHNYYDDST</sequence>
<feature type="compositionally biased region" description="Polar residues" evidence="2">
    <location>
        <begin position="19"/>
        <end position="36"/>
    </location>
</feature>
<feature type="compositionally biased region" description="Basic and acidic residues" evidence="2">
    <location>
        <begin position="296"/>
        <end position="327"/>
    </location>
</feature>
<reference evidence="3 4" key="1">
    <citation type="submission" date="2015-01" db="EMBL/GenBank/DDBJ databases">
        <title>The Genome Sequence of Ochroconis gallopava CBS43764.</title>
        <authorList>
            <consortium name="The Broad Institute Genomics Platform"/>
            <person name="Cuomo C."/>
            <person name="de Hoog S."/>
            <person name="Gorbushina A."/>
            <person name="Stielow B."/>
            <person name="Teixiera M."/>
            <person name="Abouelleil A."/>
            <person name="Chapman S.B."/>
            <person name="Priest M."/>
            <person name="Young S.K."/>
            <person name="Wortman J."/>
            <person name="Nusbaum C."/>
            <person name="Birren B."/>
        </authorList>
    </citation>
    <scope>NUCLEOTIDE SEQUENCE [LARGE SCALE GENOMIC DNA]</scope>
    <source>
        <strain evidence="3 4">CBS 43764</strain>
    </source>
</reference>
<feature type="region of interest" description="Disordered" evidence="2">
    <location>
        <begin position="273"/>
        <end position="333"/>
    </location>
</feature>
<dbReference type="Gene3D" id="6.10.250.2730">
    <property type="match status" value="1"/>
</dbReference>
<feature type="coiled-coil region" evidence="1">
    <location>
        <begin position="135"/>
        <end position="197"/>
    </location>
</feature>
<organism evidence="3 4">
    <name type="scientific">Verruconis gallopava</name>
    <dbReference type="NCBI Taxonomy" id="253628"/>
    <lineage>
        <taxon>Eukaryota</taxon>
        <taxon>Fungi</taxon>
        <taxon>Dikarya</taxon>
        <taxon>Ascomycota</taxon>
        <taxon>Pezizomycotina</taxon>
        <taxon>Dothideomycetes</taxon>
        <taxon>Pleosporomycetidae</taxon>
        <taxon>Venturiales</taxon>
        <taxon>Sympoventuriaceae</taxon>
        <taxon>Verruconis</taxon>
    </lineage>
</organism>